<organism evidence="1 2">
    <name type="scientific">Ixodes persulcatus</name>
    <name type="common">Taiga tick</name>
    <dbReference type="NCBI Taxonomy" id="34615"/>
    <lineage>
        <taxon>Eukaryota</taxon>
        <taxon>Metazoa</taxon>
        <taxon>Ecdysozoa</taxon>
        <taxon>Arthropoda</taxon>
        <taxon>Chelicerata</taxon>
        <taxon>Arachnida</taxon>
        <taxon>Acari</taxon>
        <taxon>Parasitiformes</taxon>
        <taxon>Ixodida</taxon>
        <taxon>Ixodoidea</taxon>
        <taxon>Ixodidae</taxon>
        <taxon>Ixodinae</taxon>
        <taxon>Ixodes</taxon>
    </lineage>
</organism>
<accession>A0AC60P2W7</accession>
<evidence type="ECO:0000313" key="2">
    <source>
        <dbReference type="Proteomes" id="UP000805193"/>
    </source>
</evidence>
<dbReference type="EMBL" id="JABSTQ010011235">
    <property type="protein sequence ID" value="KAG0413767.1"/>
    <property type="molecule type" value="Genomic_DNA"/>
</dbReference>
<comment type="caution">
    <text evidence="1">The sequence shown here is derived from an EMBL/GenBank/DDBJ whole genome shotgun (WGS) entry which is preliminary data.</text>
</comment>
<name>A0AC60P2W7_IXOPE</name>
<dbReference type="Proteomes" id="UP000805193">
    <property type="component" value="Unassembled WGS sequence"/>
</dbReference>
<gene>
    <name evidence="1" type="ORF">HPB47_009100</name>
</gene>
<keyword evidence="2" id="KW-1185">Reference proteome</keyword>
<reference evidence="1 2" key="1">
    <citation type="journal article" date="2020" name="Cell">
        <title>Large-Scale Comparative Analyses of Tick Genomes Elucidate Their Genetic Diversity and Vector Capacities.</title>
        <authorList>
            <consortium name="Tick Genome and Microbiome Consortium (TIGMIC)"/>
            <person name="Jia N."/>
            <person name="Wang J."/>
            <person name="Shi W."/>
            <person name="Du L."/>
            <person name="Sun Y."/>
            <person name="Zhan W."/>
            <person name="Jiang J.F."/>
            <person name="Wang Q."/>
            <person name="Zhang B."/>
            <person name="Ji P."/>
            <person name="Bell-Sakyi L."/>
            <person name="Cui X.M."/>
            <person name="Yuan T.T."/>
            <person name="Jiang B.G."/>
            <person name="Yang W.F."/>
            <person name="Lam T.T."/>
            <person name="Chang Q.C."/>
            <person name="Ding S.J."/>
            <person name="Wang X.J."/>
            <person name="Zhu J.G."/>
            <person name="Ruan X.D."/>
            <person name="Zhao L."/>
            <person name="Wei J.T."/>
            <person name="Ye R.Z."/>
            <person name="Que T.C."/>
            <person name="Du C.H."/>
            <person name="Zhou Y.H."/>
            <person name="Cheng J.X."/>
            <person name="Dai P.F."/>
            <person name="Guo W.B."/>
            <person name="Han X.H."/>
            <person name="Huang E.J."/>
            <person name="Li L.F."/>
            <person name="Wei W."/>
            <person name="Gao Y.C."/>
            <person name="Liu J.Z."/>
            <person name="Shao H.Z."/>
            <person name="Wang X."/>
            <person name="Wang C.C."/>
            <person name="Yang T.C."/>
            <person name="Huo Q.B."/>
            <person name="Li W."/>
            <person name="Chen H.Y."/>
            <person name="Chen S.E."/>
            <person name="Zhou L.G."/>
            <person name="Ni X.B."/>
            <person name="Tian J.H."/>
            <person name="Sheng Y."/>
            <person name="Liu T."/>
            <person name="Pan Y.S."/>
            <person name="Xia L.Y."/>
            <person name="Li J."/>
            <person name="Zhao F."/>
            <person name="Cao W.C."/>
        </authorList>
    </citation>
    <scope>NUCLEOTIDE SEQUENCE [LARGE SCALE GENOMIC DNA]</scope>
    <source>
        <strain evidence="1">Iper-2018</strain>
    </source>
</reference>
<sequence>MDQVGGTGVGGGRVGLTREVVVAEGDGFGGRGSGHPERRSFQGRPRGLARHCSLLLGDSAQATDTAEAVAWDDEPSPFRVWAAVTSSLARWASAGGRRRRSSGQPPESRAVCYGALGCYRDEQGQLNALPEDPGSIGTRFYLTTRRSREPRLLADAAPSGFDATKPVKLVIHGFGSSGKRSWVRRMVDALLAAGDFNVLVVDWEKGATLPNYVQAAANARLVGRQVAQAIRGLMRLGARPKDFHLVGFSLGAHVAGFAGSELANISRITGLDPAAPLFEGYEASARLDPSDALLVDVIHSNGDSFLRGGLGAFEPLGHIDYYPNGGKAQLGCNSVFVGALSDIFWGHWQSLCHHRRALQLFIESASPRCPFPAFSCESYESFLTGDCFPCERPSECSYMGYFSDRSKARGKMFLMTRQEPPFCGNKIDVEFVSNPANQYKIIVNSSAGLDPTWGKLELVLYAESGANESFSITSDAQELRGGQASKALVAAHPAVVNITRAVIKYTKYRGWIYGGKDAWFLDKVSVLDSFGYTVSFCGLRTRLPDGRPVKLRVQPEDCQPEPLTQRVARLVWQVVGQPVLGTRPRPPRLVWTLQLDNAGRPTAQLLAH</sequence>
<proteinExistence type="predicted"/>
<protein>
    <submittedName>
        <fullName evidence="1">Uncharacterized protein</fullName>
    </submittedName>
</protein>
<evidence type="ECO:0000313" key="1">
    <source>
        <dbReference type="EMBL" id="KAG0413767.1"/>
    </source>
</evidence>